<accession>A0A016T837</accession>
<evidence type="ECO:0000313" key="2">
    <source>
        <dbReference type="Proteomes" id="UP000024635"/>
    </source>
</evidence>
<keyword evidence="2" id="KW-1185">Reference proteome</keyword>
<organism evidence="1 2">
    <name type="scientific">Ancylostoma ceylanicum</name>
    <dbReference type="NCBI Taxonomy" id="53326"/>
    <lineage>
        <taxon>Eukaryota</taxon>
        <taxon>Metazoa</taxon>
        <taxon>Ecdysozoa</taxon>
        <taxon>Nematoda</taxon>
        <taxon>Chromadorea</taxon>
        <taxon>Rhabditida</taxon>
        <taxon>Rhabditina</taxon>
        <taxon>Rhabditomorpha</taxon>
        <taxon>Strongyloidea</taxon>
        <taxon>Ancylostomatidae</taxon>
        <taxon>Ancylostomatinae</taxon>
        <taxon>Ancylostoma</taxon>
    </lineage>
</organism>
<comment type="caution">
    <text evidence="1">The sequence shown here is derived from an EMBL/GenBank/DDBJ whole genome shotgun (WGS) entry which is preliminary data.</text>
</comment>
<name>A0A016T837_9BILA</name>
<reference evidence="2" key="1">
    <citation type="journal article" date="2015" name="Nat. Genet.">
        <title>The genome and transcriptome of the zoonotic hookworm Ancylostoma ceylanicum identify infection-specific gene families.</title>
        <authorList>
            <person name="Schwarz E.M."/>
            <person name="Hu Y."/>
            <person name="Antoshechkin I."/>
            <person name="Miller M.M."/>
            <person name="Sternberg P.W."/>
            <person name="Aroian R.V."/>
        </authorList>
    </citation>
    <scope>NUCLEOTIDE SEQUENCE</scope>
    <source>
        <strain evidence="2">HY135</strain>
    </source>
</reference>
<evidence type="ECO:0000313" key="1">
    <source>
        <dbReference type="EMBL" id="EYB98784.1"/>
    </source>
</evidence>
<dbReference type="Proteomes" id="UP000024635">
    <property type="component" value="Unassembled WGS sequence"/>
</dbReference>
<sequence length="67" mass="7270">MCLVFFAKSSADLFMHPSKDEFPGLWRVITLPECSRNATGAVQHTKYKAQGYLAAVAAILPSTAAQI</sequence>
<dbReference type="AlphaFoldDB" id="A0A016T837"/>
<protein>
    <submittedName>
        <fullName evidence="1">Uncharacterized protein</fullName>
    </submittedName>
</protein>
<dbReference type="EMBL" id="JARK01001464">
    <property type="protein sequence ID" value="EYB98784.1"/>
    <property type="molecule type" value="Genomic_DNA"/>
</dbReference>
<gene>
    <name evidence="1" type="primary">Acey_s0128.g1439</name>
    <name evidence="1" type="ORF">Y032_0128g1439</name>
</gene>
<proteinExistence type="predicted"/>